<keyword evidence="3 6" id="KW-0808">Transferase</keyword>
<dbReference type="SUPFAM" id="SSF51161">
    <property type="entry name" value="Trimeric LpxA-like enzymes"/>
    <property type="match status" value="1"/>
</dbReference>
<feature type="region of interest" description="Disordered" evidence="5">
    <location>
        <begin position="1"/>
        <end position="57"/>
    </location>
</feature>
<evidence type="ECO:0000256" key="3">
    <source>
        <dbReference type="ARBA" id="ARBA00022679"/>
    </source>
</evidence>
<evidence type="ECO:0000256" key="4">
    <source>
        <dbReference type="ARBA" id="ARBA00023315"/>
    </source>
</evidence>
<gene>
    <name evidence="6" type="ORF">GA0070216_11045</name>
</gene>
<dbReference type="AlphaFoldDB" id="A0A1C4ZKS3"/>
<evidence type="ECO:0000256" key="5">
    <source>
        <dbReference type="SAM" id="MobiDB-lite"/>
    </source>
</evidence>
<evidence type="ECO:0000256" key="2">
    <source>
        <dbReference type="ARBA" id="ARBA00022605"/>
    </source>
</evidence>
<reference evidence="7" key="1">
    <citation type="submission" date="2016-06" db="EMBL/GenBank/DDBJ databases">
        <authorList>
            <person name="Varghese N."/>
            <person name="Submissions Spin"/>
        </authorList>
    </citation>
    <scope>NUCLEOTIDE SEQUENCE [LARGE SCALE GENOMIC DNA]</scope>
    <source>
        <strain evidence="7">DSM 44100</strain>
    </source>
</reference>
<dbReference type="InterPro" id="IPR042122">
    <property type="entry name" value="Ser_AcTrfase_N_sf"/>
</dbReference>
<dbReference type="GO" id="GO:0008652">
    <property type="term" value="P:amino acid biosynthetic process"/>
    <property type="evidence" value="ECO:0007669"/>
    <property type="project" value="UniProtKB-KW"/>
</dbReference>
<sequence length="364" mass="39061">MESSLHETAGSNGTGQRVPAPRAGSTPNPPPGDKPSSPTPDASPREADGAPESTDALGPLLRQEVLRITEAEASSAVTQVLLAPQRLRTICAHAMEDLLALARRDPAAGGSWRYVWDSYIAYRATLAYRVAHAIHRAEDTPLGHDVRLAVARRVSEVAKVRTGVEIHPCATIGRRLIIDHGLGTVIGETTVIGDDAYILQGVVLGARGIADNPSGRRHPRLGDRVEVGAFARILGAVTVGDDVLIGPGIIVTTDVPSHRRVRLLNQYQGTSGECNVRVFGVVPVCEGVVEVHGTGLAAIEVDLVTSTGQHRPVVVLERDDRRVRCAVNRPGTDERLRIIDTCGNETVLYNLQQLWRALDEFGFA</sequence>
<evidence type="ECO:0000313" key="7">
    <source>
        <dbReference type="Proteomes" id="UP000198797"/>
    </source>
</evidence>
<dbReference type="Proteomes" id="UP000198797">
    <property type="component" value="Unassembled WGS sequence"/>
</dbReference>
<evidence type="ECO:0000256" key="1">
    <source>
        <dbReference type="ARBA" id="ARBA00004876"/>
    </source>
</evidence>
<organism evidence="6 7">
    <name type="scientific">Micromonospora matsumotoense</name>
    <dbReference type="NCBI Taxonomy" id="121616"/>
    <lineage>
        <taxon>Bacteria</taxon>
        <taxon>Bacillati</taxon>
        <taxon>Actinomycetota</taxon>
        <taxon>Actinomycetes</taxon>
        <taxon>Micromonosporales</taxon>
        <taxon>Micromonosporaceae</taxon>
        <taxon>Micromonospora</taxon>
    </lineage>
</organism>
<dbReference type="Gene3D" id="2.160.10.10">
    <property type="entry name" value="Hexapeptide repeat proteins"/>
    <property type="match status" value="1"/>
</dbReference>
<dbReference type="InterPro" id="IPR045304">
    <property type="entry name" value="LbH_SAT"/>
</dbReference>
<keyword evidence="2" id="KW-0028">Amino-acid biosynthesis</keyword>
<dbReference type="EMBL" id="FMCU01000010">
    <property type="protein sequence ID" value="SCF33499.1"/>
    <property type="molecule type" value="Genomic_DNA"/>
</dbReference>
<dbReference type="InterPro" id="IPR011004">
    <property type="entry name" value="Trimer_LpxA-like_sf"/>
</dbReference>
<dbReference type="PANTHER" id="PTHR42811">
    <property type="entry name" value="SERINE ACETYLTRANSFERASE"/>
    <property type="match status" value="1"/>
</dbReference>
<protein>
    <submittedName>
        <fullName evidence="6">Serine O-acetyltransferase</fullName>
    </submittedName>
</protein>
<dbReference type="CDD" id="cd03354">
    <property type="entry name" value="LbH_SAT"/>
    <property type="match status" value="1"/>
</dbReference>
<dbReference type="STRING" id="121616.GA0070216_11045"/>
<comment type="pathway">
    <text evidence="1">Amino-acid biosynthesis; L-cysteine biosynthesis; L-cysteine from L-serine: step 1/2.</text>
</comment>
<dbReference type="GO" id="GO:0016746">
    <property type="term" value="F:acyltransferase activity"/>
    <property type="evidence" value="ECO:0007669"/>
    <property type="project" value="UniProtKB-KW"/>
</dbReference>
<evidence type="ECO:0000313" key="6">
    <source>
        <dbReference type="EMBL" id="SCF33499.1"/>
    </source>
</evidence>
<dbReference type="Gene3D" id="1.10.3130.10">
    <property type="entry name" value="serine acetyltransferase, domain 1"/>
    <property type="match status" value="1"/>
</dbReference>
<accession>A0A1C4ZKS3</accession>
<proteinExistence type="predicted"/>
<keyword evidence="7" id="KW-1185">Reference proteome</keyword>
<name>A0A1C4ZKS3_9ACTN</name>
<keyword evidence="4" id="KW-0012">Acyltransferase</keyword>